<dbReference type="Proteomes" id="UP000199659">
    <property type="component" value="Unassembled WGS sequence"/>
</dbReference>
<evidence type="ECO:0000313" key="2">
    <source>
        <dbReference type="Proteomes" id="UP000199659"/>
    </source>
</evidence>
<accession>A0A1I6J8W7</accession>
<dbReference type="RefSeq" id="WP_272481951.1">
    <property type="nucleotide sequence ID" value="NZ_FOYZ01000005.1"/>
</dbReference>
<dbReference type="AlphaFoldDB" id="A0A1I6J8W7"/>
<name>A0A1I6J8W7_9FIRM</name>
<dbReference type="STRING" id="37658.SAMN05661086_01465"/>
<evidence type="ECO:0000313" key="1">
    <source>
        <dbReference type="EMBL" id="SFR75404.1"/>
    </source>
</evidence>
<sequence length="42" mass="4868">MSERAEQILEAAKTGLVEAEYKSIESLRPKLLYNNIKKEILF</sequence>
<protein>
    <submittedName>
        <fullName evidence="1">Uncharacterized protein</fullName>
    </submittedName>
</protein>
<organism evidence="1 2">
    <name type="scientific">Anaeromicropila populeti</name>
    <dbReference type="NCBI Taxonomy" id="37658"/>
    <lineage>
        <taxon>Bacteria</taxon>
        <taxon>Bacillati</taxon>
        <taxon>Bacillota</taxon>
        <taxon>Clostridia</taxon>
        <taxon>Lachnospirales</taxon>
        <taxon>Lachnospiraceae</taxon>
        <taxon>Anaeromicropila</taxon>
    </lineage>
</organism>
<reference evidence="1 2" key="1">
    <citation type="submission" date="2016-10" db="EMBL/GenBank/DDBJ databases">
        <authorList>
            <person name="de Groot N.N."/>
        </authorList>
    </citation>
    <scope>NUCLEOTIDE SEQUENCE [LARGE SCALE GENOMIC DNA]</scope>
    <source>
        <strain evidence="1 2">743A</strain>
    </source>
</reference>
<gene>
    <name evidence="1" type="ORF">SAMN05661086_01465</name>
</gene>
<dbReference type="EMBL" id="FOYZ01000005">
    <property type="protein sequence ID" value="SFR75404.1"/>
    <property type="molecule type" value="Genomic_DNA"/>
</dbReference>
<keyword evidence="2" id="KW-1185">Reference proteome</keyword>
<proteinExistence type="predicted"/>